<dbReference type="Proteomes" id="UP000566995">
    <property type="component" value="Unassembled WGS sequence"/>
</dbReference>
<gene>
    <name evidence="1" type="ORF">HNP46_000150</name>
</gene>
<organism evidence="1 2">
    <name type="scientific">Pseudomonas nitroreducens</name>
    <dbReference type="NCBI Taxonomy" id="46680"/>
    <lineage>
        <taxon>Bacteria</taxon>
        <taxon>Pseudomonadati</taxon>
        <taxon>Pseudomonadota</taxon>
        <taxon>Gammaproteobacteria</taxon>
        <taxon>Pseudomonadales</taxon>
        <taxon>Pseudomonadaceae</taxon>
        <taxon>Pseudomonas</taxon>
    </lineage>
</organism>
<dbReference type="AlphaFoldDB" id="A0A7W7KFH2"/>
<dbReference type="RefSeq" id="WP_184585609.1">
    <property type="nucleotide sequence ID" value="NZ_JACHLI010000001.1"/>
</dbReference>
<protein>
    <submittedName>
        <fullName evidence="1">Uncharacterized protein</fullName>
    </submittedName>
</protein>
<accession>A0A7W7KFH2</accession>
<comment type="caution">
    <text evidence="1">The sequence shown here is derived from an EMBL/GenBank/DDBJ whole genome shotgun (WGS) entry which is preliminary data.</text>
</comment>
<reference evidence="1 2" key="1">
    <citation type="submission" date="2020-08" db="EMBL/GenBank/DDBJ databases">
        <title>Functional genomics of gut bacteria from endangered species of beetles.</title>
        <authorList>
            <person name="Carlos-Shanley C."/>
        </authorList>
    </citation>
    <scope>NUCLEOTIDE SEQUENCE [LARGE SCALE GENOMIC DNA]</scope>
    <source>
        <strain evidence="1 2">S00179</strain>
    </source>
</reference>
<sequence>MYQRKFATMVGSRETPNTPDYPIGTLLGRAAHKLLYERGYDLGSGGAPGADMEAQKALGDDDAIRQLIEDHRFDLILPYKGFNGNKHGLLVTDPLIRNRCRQILIEQVYSRLGSVPRFISLSDSQIGDGPGQVKLTGKESFTREAFIRNVCQVLRRDLEGMTDFVICWTPDGCIDFSGYKQGVTGGTGIAILLAASYNRPVFNLERDDHRRRICDFVGMDYFERPKAAPEPGDTQIGLGF</sequence>
<dbReference type="EMBL" id="JACHLI010000001">
    <property type="protein sequence ID" value="MBB4861339.1"/>
    <property type="molecule type" value="Genomic_DNA"/>
</dbReference>
<proteinExistence type="predicted"/>
<evidence type="ECO:0000313" key="2">
    <source>
        <dbReference type="Proteomes" id="UP000566995"/>
    </source>
</evidence>
<evidence type="ECO:0000313" key="1">
    <source>
        <dbReference type="EMBL" id="MBB4861339.1"/>
    </source>
</evidence>
<name>A0A7W7KFH2_PSENT</name>